<keyword evidence="2" id="KW-0732">Signal</keyword>
<proteinExistence type="predicted"/>
<organism evidence="3 4">
    <name type="scientific">Acrasis kona</name>
    <dbReference type="NCBI Taxonomy" id="1008807"/>
    <lineage>
        <taxon>Eukaryota</taxon>
        <taxon>Discoba</taxon>
        <taxon>Heterolobosea</taxon>
        <taxon>Tetramitia</taxon>
        <taxon>Eutetramitia</taxon>
        <taxon>Acrasidae</taxon>
        <taxon>Acrasis</taxon>
    </lineage>
</organism>
<evidence type="ECO:0000313" key="4">
    <source>
        <dbReference type="Proteomes" id="UP001431209"/>
    </source>
</evidence>
<keyword evidence="1" id="KW-1133">Transmembrane helix</keyword>
<name>A0AAW2ZLT0_9EUKA</name>
<dbReference type="AlphaFoldDB" id="A0AAW2ZLT0"/>
<dbReference type="EMBL" id="JAOPGA020001637">
    <property type="protein sequence ID" value="KAL0490096.1"/>
    <property type="molecule type" value="Genomic_DNA"/>
</dbReference>
<feature type="signal peptide" evidence="2">
    <location>
        <begin position="1"/>
        <end position="20"/>
    </location>
</feature>
<reference evidence="3 4" key="1">
    <citation type="submission" date="2024-03" db="EMBL/GenBank/DDBJ databases">
        <title>The Acrasis kona genome and developmental transcriptomes reveal deep origins of eukaryotic multicellular pathways.</title>
        <authorList>
            <person name="Sheikh S."/>
            <person name="Fu C.-J."/>
            <person name="Brown M.W."/>
            <person name="Baldauf S.L."/>
        </authorList>
    </citation>
    <scope>NUCLEOTIDE SEQUENCE [LARGE SCALE GENOMIC DNA]</scope>
    <source>
        <strain evidence="3 4">ATCC MYA-3509</strain>
    </source>
</reference>
<evidence type="ECO:0000256" key="1">
    <source>
        <dbReference type="SAM" id="Phobius"/>
    </source>
</evidence>
<gene>
    <name evidence="3" type="ORF">AKO1_006741</name>
</gene>
<sequence length="313" mass="35269">MSYSGLWWCVFVVVLYYTKALQITSHQSVLSMLSTPELPICTISVYEELTVNLTSFSQNNSRITRVVYRMLPLRLAPYNKLGVFNYSITTNSQDIQVLQRTPNTTRSSNAILLPIFFRFKNLTEGVFKLSYNLANLFYTDPDTNKNILSWSFRQAQDNVQLDFAQLSIVLYTFFNGSRKEMVYNVPKNWSVNKSEIATMSSANLESDKSSNIIIHFPSKLSYACLVKAPATAFLWEIILGVMLGVFGVCCCCLIVVLIRSRSCLYSVFKNINKSGEVIEMYEGTSESSEEVVSPAVVPVEETSGSVESVHTVE</sequence>
<feature type="transmembrane region" description="Helical" evidence="1">
    <location>
        <begin position="233"/>
        <end position="258"/>
    </location>
</feature>
<keyword evidence="4" id="KW-1185">Reference proteome</keyword>
<keyword evidence="1" id="KW-0472">Membrane</keyword>
<protein>
    <submittedName>
        <fullName evidence="3">Uncharacterized protein</fullName>
    </submittedName>
</protein>
<keyword evidence="1" id="KW-0812">Transmembrane</keyword>
<evidence type="ECO:0000256" key="2">
    <source>
        <dbReference type="SAM" id="SignalP"/>
    </source>
</evidence>
<dbReference type="Proteomes" id="UP001431209">
    <property type="component" value="Unassembled WGS sequence"/>
</dbReference>
<evidence type="ECO:0000313" key="3">
    <source>
        <dbReference type="EMBL" id="KAL0490096.1"/>
    </source>
</evidence>
<accession>A0AAW2ZLT0</accession>
<feature type="chain" id="PRO_5043845283" evidence="2">
    <location>
        <begin position="21"/>
        <end position="313"/>
    </location>
</feature>
<comment type="caution">
    <text evidence="3">The sequence shown here is derived from an EMBL/GenBank/DDBJ whole genome shotgun (WGS) entry which is preliminary data.</text>
</comment>